<accession>A0A3A8PQ97</accession>
<name>A0A3A8PQ97_9BACT</name>
<dbReference type="EMBL" id="RAWB01000186">
    <property type="protein sequence ID" value="RKH57270.1"/>
    <property type="molecule type" value="Genomic_DNA"/>
</dbReference>
<evidence type="ECO:0000313" key="2">
    <source>
        <dbReference type="Proteomes" id="UP000272888"/>
    </source>
</evidence>
<dbReference type="RefSeq" id="WP_120644717.1">
    <property type="nucleotide sequence ID" value="NZ_RAWB01000186.1"/>
</dbReference>
<gene>
    <name evidence="1" type="ORF">D7V93_18770</name>
</gene>
<reference evidence="2" key="1">
    <citation type="submission" date="2018-09" db="EMBL/GenBank/DDBJ databases">
        <authorList>
            <person name="Livingstone P.G."/>
            <person name="Whitworth D.E."/>
        </authorList>
    </citation>
    <scope>NUCLEOTIDE SEQUENCE [LARGE SCALE GENOMIC DNA]</scope>
    <source>
        <strain evidence="2">CA051B</strain>
    </source>
</reference>
<proteinExistence type="predicted"/>
<keyword evidence="2" id="KW-1185">Reference proteome</keyword>
<organism evidence="1 2">
    <name type="scientific">Corallococcus llansteffanensis</name>
    <dbReference type="NCBI Taxonomy" id="2316731"/>
    <lineage>
        <taxon>Bacteria</taxon>
        <taxon>Pseudomonadati</taxon>
        <taxon>Myxococcota</taxon>
        <taxon>Myxococcia</taxon>
        <taxon>Myxococcales</taxon>
        <taxon>Cystobacterineae</taxon>
        <taxon>Myxococcaceae</taxon>
        <taxon>Corallococcus</taxon>
    </lineage>
</organism>
<comment type="caution">
    <text evidence="1">The sequence shown here is derived from an EMBL/GenBank/DDBJ whole genome shotgun (WGS) entry which is preliminary data.</text>
</comment>
<dbReference type="Proteomes" id="UP000272888">
    <property type="component" value="Unassembled WGS sequence"/>
</dbReference>
<sequence length="401" mass="45544">MRVFQELGERIQREWHAQHYNEKCFSGIVEQALRQSDDWVRQFSVEEYVTWLQTVERLPPQGDFKVGLGHTPLIVFESGRFFLGLYFWHELVTNINSASAYDVYGVLQGTLLEARYAFEPSPVHFNTHLQWGTLSLTDVRHLPAGAVAATDLHAIHSMYSLEGLTVALVASTNAFMRLRPVYAYRLPGVAADAFRDPLAARRLQTLAVLAETDTAQHLRLTLTLVRTADLDTVYRVLEHLARPGRRFAALATQAAELARERFGEVIPAFMQSFESHAREQWVLDERRSTTDPAAKLLWTLVHVRPGRERVLKTVAAHFPDRSPQEVIAGWLDGFSSHPRDELRLDEVSVFLLKRLFEGRAPEEAVRLLAQVYGGQELEEAVPRVLEQCLSLRKHGVFSGLL</sequence>
<dbReference type="AlphaFoldDB" id="A0A3A8PQ97"/>
<protein>
    <submittedName>
        <fullName evidence="1">Uncharacterized protein</fullName>
    </submittedName>
</protein>
<evidence type="ECO:0000313" key="1">
    <source>
        <dbReference type="EMBL" id="RKH57270.1"/>
    </source>
</evidence>